<sequence length="102" mass="11020">MVRMMVNGGGRIGDFGWFMVDSDDDDDGEGGHICQCLGRLWSLRRSSVVTVSEERPGRTGGRFVEDVLGLARGLSEHGLRGGDVVAVAALNRFSDNNPLQNV</sequence>
<name>A0AAV9BNV4_ACOGR</name>
<dbReference type="Proteomes" id="UP001179952">
    <property type="component" value="Unassembled WGS sequence"/>
</dbReference>
<keyword evidence="2" id="KW-1185">Reference proteome</keyword>
<proteinExistence type="predicted"/>
<evidence type="ECO:0000313" key="1">
    <source>
        <dbReference type="EMBL" id="KAK1277807.1"/>
    </source>
</evidence>
<dbReference type="EMBL" id="JAUJYN010000002">
    <property type="protein sequence ID" value="KAK1277807.1"/>
    <property type="molecule type" value="Genomic_DNA"/>
</dbReference>
<gene>
    <name evidence="1" type="ORF">QJS04_geneDACA023751</name>
</gene>
<evidence type="ECO:0000313" key="2">
    <source>
        <dbReference type="Proteomes" id="UP001179952"/>
    </source>
</evidence>
<protein>
    <submittedName>
        <fullName evidence="1">Uncharacterized protein</fullName>
    </submittedName>
</protein>
<comment type="caution">
    <text evidence="1">The sequence shown here is derived from an EMBL/GenBank/DDBJ whole genome shotgun (WGS) entry which is preliminary data.</text>
</comment>
<organism evidence="1 2">
    <name type="scientific">Acorus gramineus</name>
    <name type="common">Dwarf sweet flag</name>
    <dbReference type="NCBI Taxonomy" id="55184"/>
    <lineage>
        <taxon>Eukaryota</taxon>
        <taxon>Viridiplantae</taxon>
        <taxon>Streptophyta</taxon>
        <taxon>Embryophyta</taxon>
        <taxon>Tracheophyta</taxon>
        <taxon>Spermatophyta</taxon>
        <taxon>Magnoliopsida</taxon>
        <taxon>Liliopsida</taxon>
        <taxon>Acoraceae</taxon>
        <taxon>Acorus</taxon>
    </lineage>
</organism>
<accession>A0AAV9BNV4</accession>
<reference evidence="1" key="2">
    <citation type="submission" date="2023-06" db="EMBL/GenBank/DDBJ databases">
        <authorList>
            <person name="Ma L."/>
            <person name="Liu K.-W."/>
            <person name="Li Z."/>
            <person name="Hsiao Y.-Y."/>
            <person name="Qi Y."/>
            <person name="Fu T."/>
            <person name="Tang G."/>
            <person name="Zhang D."/>
            <person name="Sun W.-H."/>
            <person name="Liu D.-K."/>
            <person name="Li Y."/>
            <person name="Chen G.-Z."/>
            <person name="Liu X.-D."/>
            <person name="Liao X.-Y."/>
            <person name="Jiang Y.-T."/>
            <person name="Yu X."/>
            <person name="Hao Y."/>
            <person name="Huang J."/>
            <person name="Zhao X.-W."/>
            <person name="Ke S."/>
            <person name="Chen Y.-Y."/>
            <person name="Wu W.-L."/>
            <person name="Hsu J.-L."/>
            <person name="Lin Y.-F."/>
            <person name="Huang M.-D."/>
            <person name="Li C.-Y."/>
            <person name="Huang L."/>
            <person name="Wang Z.-W."/>
            <person name="Zhao X."/>
            <person name="Zhong W.-Y."/>
            <person name="Peng D.-H."/>
            <person name="Ahmad S."/>
            <person name="Lan S."/>
            <person name="Zhang J.-S."/>
            <person name="Tsai W.-C."/>
            <person name="Van De Peer Y."/>
            <person name="Liu Z.-J."/>
        </authorList>
    </citation>
    <scope>NUCLEOTIDE SEQUENCE</scope>
    <source>
        <strain evidence="1">SCP</strain>
        <tissue evidence="1">Leaves</tissue>
    </source>
</reference>
<reference evidence="1" key="1">
    <citation type="journal article" date="2023" name="Nat. Commun.">
        <title>Diploid and tetraploid genomes of Acorus and the evolution of monocots.</title>
        <authorList>
            <person name="Ma L."/>
            <person name="Liu K.W."/>
            <person name="Li Z."/>
            <person name="Hsiao Y.Y."/>
            <person name="Qi Y."/>
            <person name="Fu T."/>
            <person name="Tang G.D."/>
            <person name="Zhang D."/>
            <person name="Sun W.H."/>
            <person name="Liu D.K."/>
            <person name="Li Y."/>
            <person name="Chen G.Z."/>
            <person name="Liu X.D."/>
            <person name="Liao X.Y."/>
            <person name="Jiang Y.T."/>
            <person name="Yu X."/>
            <person name="Hao Y."/>
            <person name="Huang J."/>
            <person name="Zhao X.W."/>
            <person name="Ke S."/>
            <person name="Chen Y.Y."/>
            <person name="Wu W.L."/>
            <person name="Hsu J.L."/>
            <person name="Lin Y.F."/>
            <person name="Huang M.D."/>
            <person name="Li C.Y."/>
            <person name="Huang L."/>
            <person name="Wang Z.W."/>
            <person name="Zhao X."/>
            <person name="Zhong W.Y."/>
            <person name="Peng D.H."/>
            <person name="Ahmad S."/>
            <person name="Lan S."/>
            <person name="Zhang J.S."/>
            <person name="Tsai W.C."/>
            <person name="Van de Peer Y."/>
            <person name="Liu Z.J."/>
        </authorList>
    </citation>
    <scope>NUCLEOTIDE SEQUENCE</scope>
    <source>
        <strain evidence="1">SCP</strain>
    </source>
</reference>
<dbReference type="AlphaFoldDB" id="A0AAV9BNV4"/>